<dbReference type="SMART" id="SM00248">
    <property type="entry name" value="ANK"/>
    <property type="match status" value="2"/>
</dbReference>
<feature type="repeat" description="ANK" evidence="10">
    <location>
        <begin position="95"/>
        <end position="127"/>
    </location>
</feature>
<dbReference type="Pfam" id="PF00293">
    <property type="entry name" value="NUDIX"/>
    <property type="match status" value="1"/>
</dbReference>
<dbReference type="Pfam" id="PF09297">
    <property type="entry name" value="Zn_ribbon_NUD"/>
    <property type="match status" value="1"/>
</dbReference>
<dbReference type="EMBL" id="OZ035831">
    <property type="protein sequence ID" value="CAL1615057.1"/>
    <property type="molecule type" value="Genomic_DNA"/>
</dbReference>
<dbReference type="GO" id="GO:0005829">
    <property type="term" value="C:cytosol"/>
    <property type="evidence" value="ECO:0007669"/>
    <property type="project" value="TreeGrafter"/>
</dbReference>
<dbReference type="Gene3D" id="3.90.79.10">
    <property type="entry name" value="Nucleoside Triphosphate Pyrophosphohydrolase"/>
    <property type="match status" value="1"/>
</dbReference>
<dbReference type="GO" id="GO:0019677">
    <property type="term" value="P:NAD+ catabolic process"/>
    <property type="evidence" value="ECO:0007669"/>
    <property type="project" value="TreeGrafter"/>
</dbReference>
<dbReference type="PROSITE" id="PS50088">
    <property type="entry name" value="ANK_REPEAT"/>
    <property type="match status" value="1"/>
</dbReference>
<keyword evidence="13" id="KW-1185">Reference proteome</keyword>
<evidence type="ECO:0000256" key="8">
    <source>
        <dbReference type="ARBA" id="ARBA00023027"/>
    </source>
</evidence>
<dbReference type="PROSITE" id="PS00893">
    <property type="entry name" value="NUDIX_BOX"/>
    <property type="match status" value="1"/>
</dbReference>
<dbReference type="GO" id="GO:0035529">
    <property type="term" value="F:NADH pyrophosphatase activity"/>
    <property type="evidence" value="ECO:0007669"/>
    <property type="project" value="TreeGrafter"/>
</dbReference>
<dbReference type="Gene3D" id="1.25.40.20">
    <property type="entry name" value="Ankyrin repeat-containing domain"/>
    <property type="match status" value="1"/>
</dbReference>
<reference evidence="12 13" key="1">
    <citation type="submission" date="2024-04" db="EMBL/GenBank/DDBJ databases">
        <authorList>
            <person name="Waldvogel A.-M."/>
            <person name="Schoenle A."/>
        </authorList>
    </citation>
    <scope>NUCLEOTIDE SEQUENCE [LARGE SCALE GENOMIC DNA]</scope>
</reference>
<dbReference type="FunFam" id="3.90.79.10:FF:000023">
    <property type="entry name" value="Peroxisomal NADH pyrophosphatase NUDT12"/>
    <property type="match status" value="1"/>
</dbReference>
<dbReference type="InterPro" id="IPR015797">
    <property type="entry name" value="NUDIX_hydrolase-like_dom_sf"/>
</dbReference>
<comment type="catalytic activity">
    <reaction evidence="9">
        <text>a 5'-end NAD(+)-phospho-ribonucleoside in mRNA + H2O = a 5'-end phospho-adenosine-phospho-ribonucleoside in mRNA + beta-nicotinamide D-ribonucleotide + 2 H(+)</text>
        <dbReference type="Rhea" id="RHEA:60876"/>
        <dbReference type="Rhea" id="RHEA-COMP:15698"/>
        <dbReference type="Rhea" id="RHEA-COMP:15719"/>
        <dbReference type="ChEBI" id="CHEBI:14649"/>
        <dbReference type="ChEBI" id="CHEBI:15377"/>
        <dbReference type="ChEBI" id="CHEBI:15378"/>
        <dbReference type="ChEBI" id="CHEBI:144029"/>
        <dbReference type="ChEBI" id="CHEBI:144051"/>
    </reaction>
    <physiologicalReaction direction="left-to-right" evidence="9">
        <dbReference type="Rhea" id="RHEA:60877"/>
    </physiologicalReaction>
</comment>
<sequence length="522" mass="57631">MESKYKGTSSNCAVFSLRRVGCDVSIFCKQSDRAKSPSSGSAWSLSLTSSEMSEQWTAQEEMLQRFLDAAARGDLSAVSSVLSHSPSLMNQTGHNGWTALMFASRNGHHDLVRALLLRGCDRSPQNRSSQTAFDVAKFWGHTHICRLLLSPDTARVPAPALDSVLDRALVSGPVSEQSPHQTYFSAEPLDRLSVKRPDSDWIRTRQQDPGTVYLLFHKLSPMIREGDSGGTGPADSRLCRFTYGELKELLERPGSQLVFLGVERSLPPCPTADPQKPPDPAPRAWFALGSDLDQSELLQLSKEPNKCCFPKNPHRDLLRLGEEEAGLVSHSRSVLAWHSRYSFCSTCGGRSRVEEAGHKRSCENTACISHQGVHNTCYPRVDPVVIMLVLHPDQSQCLLGRKKVFPSGMFSCLAGFIEPGECVEAAVRREVQEESGVLVDRVWYVCSQPWPMPSSLMIGCLAVAVTTEISVDQDEIEEAKWFTRQQVIDSLIGGSGAAFMVPPRQTIAHQLLRHWTGLSSNL</sequence>
<dbReference type="Proteomes" id="UP001497482">
    <property type="component" value="Chromosome 9"/>
</dbReference>
<protein>
    <recommendedName>
        <fullName evidence="4">NAD(+) diphosphatase</fullName>
        <ecNumber evidence="4">3.6.1.22</ecNumber>
    </recommendedName>
</protein>
<evidence type="ECO:0000256" key="1">
    <source>
        <dbReference type="ARBA" id="ARBA00001946"/>
    </source>
</evidence>
<dbReference type="FunFam" id="1.25.40.20:FF:000167">
    <property type="entry name" value="peroxisomal NADH pyrophosphatase NUDT12"/>
    <property type="match status" value="1"/>
</dbReference>
<dbReference type="Pfam" id="PF12796">
    <property type="entry name" value="Ank_2"/>
    <property type="match status" value="1"/>
</dbReference>
<dbReference type="CDD" id="cd03429">
    <property type="entry name" value="NUDIX_NADH_pyrophosphatase_Nudt13"/>
    <property type="match status" value="1"/>
</dbReference>
<dbReference type="InterPro" id="IPR036770">
    <property type="entry name" value="Ankyrin_rpt-contain_sf"/>
</dbReference>
<dbReference type="GO" id="GO:0046872">
    <property type="term" value="F:metal ion binding"/>
    <property type="evidence" value="ECO:0007669"/>
    <property type="project" value="UniProtKB-KW"/>
</dbReference>
<evidence type="ECO:0000256" key="4">
    <source>
        <dbReference type="ARBA" id="ARBA00012381"/>
    </source>
</evidence>
<accession>A0AAV2MNI3</accession>
<dbReference type="InterPro" id="IPR000086">
    <property type="entry name" value="NUDIX_hydrolase_dom"/>
</dbReference>
<dbReference type="PANTHER" id="PTHR42904:SF6">
    <property type="entry name" value="NAD-CAPPED RNA HYDROLASE NUDT12"/>
    <property type="match status" value="1"/>
</dbReference>
<comment type="cofactor">
    <cofactor evidence="1">
        <name>Mg(2+)</name>
        <dbReference type="ChEBI" id="CHEBI:18420"/>
    </cofactor>
</comment>
<dbReference type="GO" id="GO:0006742">
    <property type="term" value="P:NADP+ catabolic process"/>
    <property type="evidence" value="ECO:0007669"/>
    <property type="project" value="TreeGrafter"/>
</dbReference>
<organism evidence="12 13">
    <name type="scientific">Knipowitschia caucasica</name>
    <name type="common">Caucasian dwarf goby</name>
    <name type="synonym">Pomatoschistus caucasicus</name>
    <dbReference type="NCBI Taxonomy" id="637954"/>
    <lineage>
        <taxon>Eukaryota</taxon>
        <taxon>Metazoa</taxon>
        <taxon>Chordata</taxon>
        <taxon>Craniata</taxon>
        <taxon>Vertebrata</taxon>
        <taxon>Euteleostomi</taxon>
        <taxon>Actinopterygii</taxon>
        <taxon>Neopterygii</taxon>
        <taxon>Teleostei</taxon>
        <taxon>Neoteleostei</taxon>
        <taxon>Acanthomorphata</taxon>
        <taxon>Gobiaria</taxon>
        <taxon>Gobiiformes</taxon>
        <taxon>Gobioidei</taxon>
        <taxon>Gobiidae</taxon>
        <taxon>Gobiinae</taxon>
        <taxon>Knipowitschia</taxon>
    </lineage>
</organism>
<evidence type="ECO:0000313" key="13">
    <source>
        <dbReference type="Proteomes" id="UP001497482"/>
    </source>
</evidence>
<evidence type="ECO:0000256" key="3">
    <source>
        <dbReference type="ARBA" id="ARBA00009595"/>
    </source>
</evidence>
<proteinExistence type="inferred from homology"/>
<gene>
    <name evidence="12" type="ORF">KC01_LOCUS41061</name>
</gene>
<evidence type="ECO:0000313" key="12">
    <source>
        <dbReference type="EMBL" id="CAL1615057.1"/>
    </source>
</evidence>
<dbReference type="InterPro" id="IPR020084">
    <property type="entry name" value="NUDIX_hydrolase_CS"/>
</dbReference>
<dbReference type="PROSITE" id="PS50297">
    <property type="entry name" value="ANK_REP_REGION"/>
    <property type="match status" value="1"/>
</dbReference>
<evidence type="ECO:0000256" key="10">
    <source>
        <dbReference type="PROSITE-ProRule" id="PRU00023"/>
    </source>
</evidence>
<dbReference type="InterPro" id="IPR050241">
    <property type="entry name" value="NAD-cap_RNA_hydrolase_NudC"/>
</dbReference>
<name>A0AAV2MNI3_KNICA</name>
<dbReference type="InterPro" id="IPR049734">
    <property type="entry name" value="NudC-like_C"/>
</dbReference>
<evidence type="ECO:0000256" key="5">
    <source>
        <dbReference type="ARBA" id="ARBA00022723"/>
    </source>
</evidence>
<comment type="similarity">
    <text evidence="3">Belongs to the Nudix hydrolase family. NudC subfamily.</text>
</comment>
<keyword evidence="6" id="KW-0378">Hydrolase</keyword>
<dbReference type="SUPFAM" id="SSF55811">
    <property type="entry name" value="Nudix"/>
    <property type="match status" value="1"/>
</dbReference>
<evidence type="ECO:0000259" key="11">
    <source>
        <dbReference type="PROSITE" id="PS51462"/>
    </source>
</evidence>
<keyword evidence="10" id="KW-0040">ANK repeat</keyword>
<dbReference type="PROSITE" id="PS51462">
    <property type="entry name" value="NUDIX"/>
    <property type="match status" value="1"/>
</dbReference>
<keyword evidence="7" id="KW-0460">Magnesium</keyword>
<dbReference type="InterPro" id="IPR002110">
    <property type="entry name" value="Ankyrin_rpt"/>
</dbReference>
<dbReference type="GO" id="GO:0005777">
    <property type="term" value="C:peroxisome"/>
    <property type="evidence" value="ECO:0007669"/>
    <property type="project" value="TreeGrafter"/>
</dbReference>
<keyword evidence="5" id="KW-0479">Metal-binding</keyword>
<dbReference type="SUPFAM" id="SSF48403">
    <property type="entry name" value="Ankyrin repeat"/>
    <property type="match status" value="1"/>
</dbReference>
<comment type="cofactor">
    <cofactor evidence="2">
        <name>Zn(2+)</name>
        <dbReference type="ChEBI" id="CHEBI:29105"/>
    </cofactor>
</comment>
<dbReference type="InterPro" id="IPR015376">
    <property type="entry name" value="Znr_NADH_PPase"/>
</dbReference>
<keyword evidence="8" id="KW-0520">NAD</keyword>
<dbReference type="NCBIfam" id="NF001299">
    <property type="entry name" value="PRK00241.1"/>
    <property type="match status" value="1"/>
</dbReference>
<dbReference type="EC" id="3.6.1.22" evidence="4"/>
<evidence type="ECO:0000256" key="7">
    <source>
        <dbReference type="ARBA" id="ARBA00022842"/>
    </source>
</evidence>
<dbReference type="AlphaFoldDB" id="A0AAV2MNI3"/>
<feature type="domain" description="Nudix hydrolase" evidence="11">
    <location>
        <begin position="379"/>
        <end position="513"/>
    </location>
</feature>
<evidence type="ECO:0000256" key="2">
    <source>
        <dbReference type="ARBA" id="ARBA00001947"/>
    </source>
</evidence>
<evidence type="ECO:0000256" key="6">
    <source>
        <dbReference type="ARBA" id="ARBA00022801"/>
    </source>
</evidence>
<dbReference type="PANTHER" id="PTHR42904">
    <property type="entry name" value="NUDIX HYDROLASE, NUDC SUBFAMILY"/>
    <property type="match status" value="1"/>
</dbReference>
<dbReference type="Gene3D" id="3.90.79.20">
    <property type="match status" value="1"/>
</dbReference>
<evidence type="ECO:0000256" key="9">
    <source>
        <dbReference type="ARBA" id="ARBA00023679"/>
    </source>
</evidence>